<sequence length="212" mass="22410">MISVFLFCCFIVVASSDGAATTKKRDVAAVTDWLHKISKRHSSQLEVRQDNTACLNQLESNYPSYCNFTELSGGLSDLPASSLTDAQLTALNNVYAQICVSACIDPIETYLTCLQAVNKDYAITLIRHGVCGQESGDYCEVSESGGISCSSPSSTCLSDVNTFSDRMGCCTEPYLGSGVNSCSGVSVDEPCTGVSSATGLVAPVFVMILGLM</sequence>
<evidence type="ECO:0000256" key="1">
    <source>
        <dbReference type="SAM" id="SignalP"/>
    </source>
</evidence>
<accession>A0A1X7TT61</accession>
<keyword evidence="1" id="KW-0732">Signal</keyword>
<feature type="signal peptide" evidence="1">
    <location>
        <begin position="1"/>
        <end position="16"/>
    </location>
</feature>
<proteinExistence type="predicted"/>
<reference evidence="2" key="1">
    <citation type="submission" date="2017-05" db="UniProtKB">
        <authorList>
            <consortium name="EnsemblMetazoa"/>
        </authorList>
    </citation>
    <scope>IDENTIFICATION</scope>
</reference>
<dbReference type="EnsemblMetazoa" id="Aqu2.1.18421_001">
    <property type="protein sequence ID" value="Aqu2.1.18421_001"/>
    <property type="gene ID" value="Aqu2.1.18421"/>
</dbReference>
<evidence type="ECO:0000313" key="2">
    <source>
        <dbReference type="EnsemblMetazoa" id="Aqu2.1.18421_001"/>
    </source>
</evidence>
<organism evidence="2">
    <name type="scientific">Amphimedon queenslandica</name>
    <name type="common">Sponge</name>
    <dbReference type="NCBI Taxonomy" id="400682"/>
    <lineage>
        <taxon>Eukaryota</taxon>
        <taxon>Metazoa</taxon>
        <taxon>Porifera</taxon>
        <taxon>Demospongiae</taxon>
        <taxon>Heteroscleromorpha</taxon>
        <taxon>Haplosclerida</taxon>
        <taxon>Niphatidae</taxon>
        <taxon>Amphimedon</taxon>
    </lineage>
</organism>
<dbReference type="AlphaFoldDB" id="A0A1X7TT61"/>
<dbReference type="InParanoid" id="A0A1X7TT61"/>
<name>A0A1X7TT61_AMPQE</name>
<protein>
    <submittedName>
        <fullName evidence="2">Uncharacterized protein</fullName>
    </submittedName>
</protein>
<feature type="chain" id="PRO_5011987702" evidence="1">
    <location>
        <begin position="17"/>
        <end position="212"/>
    </location>
</feature>